<evidence type="ECO:0000313" key="2">
    <source>
        <dbReference type="EMBL" id="EGG47331.1"/>
    </source>
</evidence>
<accession>F3NGJ1</accession>
<protein>
    <submittedName>
        <fullName evidence="2">Uncharacterized protein</fullName>
    </submittedName>
</protein>
<dbReference type="EMBL" id="AEYX01000032">
    <property type="protein sequence ID" value="EGG47331.1"/>
    <property type="molecule type" value="Genomic_DNA"/>
</dbReference>
<feature type="region of interest" description="Disordered" evidence="1">
    <location>
        <begin position="19"/>
        <end position="49"/>
    </location>
</feature>
<evidence type="ECO:0000313" key="3">
    <source>
        <dbReference type="Proteomes" id="UP000003022"/>
    </source>
</evidence>
<name>F3NGJ1_9ACTN</name>
<dbReference type="Proteomes" id="UP000003022">
    <property type="component" value="Unassembled WGS sequence"/>
</dbReference>
<comment type="caution">
    <text evidence="2">The sequence shown here is derived from an EMBL/GenBank/DDBJ whole genome shotgun (WGS) entry which is preliminary data.</text>
</comment>
<gene>
    <name evidence="2" type="ORF">SGM_2255</name>
</gene>
<organism evidence="2 3">
    <name type="scientific">Streptomyces griseoaurantiacus M045</name>
    <dbReference type="NCBI Taxonomy" id="996637"/>
    <lineage>
        <taxon>Bacteria</taxon>
        <taxon>Bacillati</taxon>
        <taxon>Actinomycetota</taxon>
        <taxon>Actinomycetes</taxon>
        <taxon>Kitasatosporales</taxon>
        <taxon>Streptomycetaceae</taxon>
        <taxon>Streptomyces</taxon>
        <taxon>Streptomyces aurantiacus group</taxon>
    </lineage>
</organism>
<sequence>MRAFLDAARIEEFPRHEGAVGRPVTGRGGIARMSRRDVGRTPTEMGTSE</sequence>
<evidence type="ECO:0000256" key="1">
    <source>
        <dbReference type="SAM" id="MobiDB-lite"/>
    </source>
</evidence>
<dbReference type="AlphaFoldDB" id="F3NGJ1"/>
<keyword evidence="3" id="KW-1185">Reference proteome</keyword>
<proteinExistence type="predicted"/>
<reference evidence="2 3" key="1">
    <citation type="journal article" date="2011" name="J. Bacteriol.">
        <title>Draft genome sequence of the marine bacterium Streptomyces griseoaurantiacus M045, which produces novel manumycin-type antibiotics with a pABA core component.</title>
        <authorList>
            <person name="Li F."/>
            <person name="Jiang P."/>
            <person name="Zheng H."/>
            <person name="Wang S."/>
            <person name="Zhao G."/>
            <person name="Qin S."/>
            <person name="Liu Z."/>
        </authorList>
    </citation>
    <scope>NUCLEOTIDE SEQUENCE [LARGE SCALE GENOMIC DNA]</scope>
    <source>
        <strain evidence="2 3">M045</strain>
    </source>
</reference>